<dbReference type="Gene3D" id="1.25.40.10">
    <property type="entry name" value="Tetratricopeptide repeat domain"/>
    <property type="match status" value="1"/>
</dbReference>
<keyword evidence="7" id="KW-0436">Ligase</keyword>
<reference evidence="7 8" key="1">
    <citation type="submission" date="2019-02" db="EMBL/GenBank/DDBJ databases">
        <title>Deep-cultivation of Planctomycetes and their phenomic and genomic characterization uncovers novel biology.</title>
        <authorList>
            <person name="Wiegand S."/>
            <person name="Jogler M."/>
            <person name="Boedeker C."/>
            <person name="Pinto D."/>
            <person name="Vollmers J."/>
            <person name="Rivas-Marin E."/>
            <person name="Kohn T."/>
            <person name="Peeters S.H."/>
            <person name="Heuer A."/>
            <person name="Rast P."/>
            <person name="Oberbeckmann S."/>
            <person name="Bunk B."/>
            <person name="Jeske O."/>
            <person name="Meyerdierks A."/>
            <person name="Storesund J.E."/>
            <person name="Kallscheuer N."/>
            <person name="Luecker S."/>
            <person name="Lage O.M."/>
            <person name="Pohl T."/>
            <person name="Merkel B.J."/>
            <person name="Hornburger P."/>
            <person name="Mueller R.-W."/>
            <person name="Bruemmer F."/>
            <person name="Labrenz M."/>
            <person name="Spormann A.M."/>
            <person name="Op den Camp H."/>
            <person name="Overmann J."/>
            <person name="Amann R."/>
            <person name="Jetten M.S.M."/>
            <person name="Mascher T."/>
            <person name="Medema M.H."/>
            <person name="Devos D.P."/>
            <person name="Kaster A.-K."/>
            <person name="Ovreas L."/>
            <person name="Rohde M."/>
            <person name="Galperin M.Y."/>
            <person name="Jogler C."/>
        </authorList>
    </citation>
    <scope>NUCLEOTIDE SEQUENCE [LARGE SCALE GENOMIC DNA]</scope>
    <source>
        <strain evidence="7 8">EC9</strain>
    </source>
</reference>
<feature type="transmembrane region" description="Helical" evidence="5">
    <location>
        <begin position="327"/>
        <end position="346"/>
    </location>
</feature>
<dbReference type="Proteomes" id="UP000319557">
    <property type="component" value="Chromosome"/>
</dbReference>
<feature type="transmembrane region" description="Helical" evidence="5">
    <location>
        <begin position="517"/>
        <end position="539"/>
    </location>
</feature>
<dbReference type="OrthoDB" id="222868at2"/>
<dbReference type="AlphaFoldDB" id="A0A517LX69"/>
<evidence type="ECO:0000256" key="1">
    <source>
        <dbReference type="ARBA" id="ARBA00004141"/>
    </source>
</evidence>
<sequence length="901" mass="99168">MPRKLRSNSTIRQSNSHRSKSWAVVIPRFCQAIVLGVLCYSAWRYGGAETVVQWQIAVGLSTAVGLGLIFVESRETTPPPRTGLCLLCFAWLLWGGLQVVPLPAELAAIISPGAAGTRAAFDQTLAEPEDQSAESRQTLPPESRTISIIPAASRLRLSVNTLGVAAFVIGSTLFATSKGRRWLLMGLAANGGAIAAWSIIQRATNASHVIPGVRNEVFTGAFSTFHYRNAGAAYLLIGLAAAVGVLIWTLVDKRLWYFGGLKKQKSNPLYSHSGAWSDLSVVASVALLLLIGFAILLSMSRGAWACAVVGLGVISLAGLAYVGWRAILAFVVCAVALTTGCTYLVAQHERIETRSADLTLDQITANDRFVHFWAGLDTALHYLPTGSGIGTYGYAHLPFKHRDTRAWFENAHNQYLEVVTESGIVGIAIVVIGIVLLARRSWSLFTRSKEPSRIAMGAAGCVALIAVVGQGFVDFVITYPANMMAAGLLLGAVSGCERRVSSKSTGLDSVPSPKPRLGFSVVASGPFAWLLLLTLPLLFSQYVFGRELHYEHVLAVTVPPGDDVVPTLSQCTENSQLLHQLTQEMPDHAIAWQRYAWWQTAELRLHILARKVQQEPSTIESLRYRTQWIAQSPLGWFESFLAGDPQQQAALRKRLAPEDEDRRLLRSAFASLSRANEMNPLIPQVQLSCATLAPWIADDWRPHVERLTQLARSNPDQLYSAGLLYFMVDDQEASIDAWKRYLAIASPRRDTILSLASKKWEPETVVERLFPAKVDLLIAMNLRALREEAFAGTVELWRRRCEQVIQSDETLSSAERHACYAQLAQLDSDFQLAAEHWQNASKAAPSNIFYRLRLATTFLKLGDDRSAQYQTLAARALGASDRQLDPIRAAIKRHRDRKAPR</sequence>
<evidence type="ECO:0000313" key="8">
    <source>
        <dbReference type="Proteomes" id="UP000319557"/>
    </source>
</evidence>
<evidence type="ECO:0000256" key="5">
    <source>
        <dbReference type="SAM" id="Phobius"/>
    </source>
</evidence>
<gene>
    <name evidence="7" type="ORF">EC9_14020</name>
</gene>
<feature type="transmembrane region" description="Helical" evidence="5">
    <location>
        <begin position="157"/>
        <end position="175"/>
    </location>
</feature>
<feature type="transmembrane region" description="Helical" evidence="5">
    <location>
        <begin position="423"/>
        <end position="442"/>
    </location>
</feature>
<dbReference type="KEGG" id="ruv:EC9_14020"/>
<feature type="transmembrane region" description="Helical" evidence="5">
    <location>
        <begin position="21"/>
        <end position="45"/>
    </location>
</feature>
<evidence type="ECO:0000259" key="6">
    <source>
        <dbReference type="Pfam" id="PF04932"/>
    </source>
</evidence>
<dbReference type="PANTHER" id="PTHR37422">
    <property type="entry name" value="TEICHURONIC ACID BIOSYNTHESIS PROTEIN TUAE"/>
    <property type="match status" value="1"/>
</dbReference>
<evidence type="ECO:0000256" key="4">
    <source>
        <dbReference type="ARBA" id="ARBA00023136"/>
    </source>
</evidence>
<proteinExistence type="predicted"/>
<dbReference type="InterPro" id="IPR007016">
    <property type="entry name" value="O-antigen_ligase-rel_domated"/>
</dbReference>
<name>A0A517LX69_9BACT</name>
<evidence type="ECO:0000256" key="2">
    <source>
        <dbReference type="ARBA" id="ARBA00022692"/>
    </source>
</evidence>
<dbReference type="InterPro" id="IPR011990">
    <property type="entry name" value="TPR-like_helical_dom_sf"/>
</dbReference>
<dbReference type="Pfam" id="PF04932">
    <property type="entry name" value="Wzy_C"/>
    <property type="match status" value="1"/>
</dbReference>
<keyword evidence="8" id="KW-1185">Reference proteome</keyword>
<feature type="domain" description="O-antigen ligase-related" evidence="6">
    <location>
        <begin position="287"/>
        <end position="430"/>
    </location>
</feature>
<evidence type="ECO:0000313" key="7">
    <source>
        <dbReference type="EMBL" id="QDS87224.1"/>
    </source>
</evidence>
<feature type="transmembrane region" description="Helical" evidence="5">
    <location>
        <begin position="232"/>
        <end position="251"/>
    </location>
</feature>
<protein>
    <submittedName>
        <fullName evidence="7">O-Antigen ligase</fullName>
    </submittedName>
</protein>
<dbReference type="GO" id="GO:0016874">
    <property type="term" value="F:ligase activity"/>
    <property type="evidence" value="ECO:0007669"/>
    <property type="project" value="UniProtKB-KW"/>
</dbReference>
<feature type="transmembrane region" description="Helical" evidence="5">
    <location>
        <begin position="479"/>
        <end position="496"/>
    </location>
</feature>
<keyword evidence="2 5" id="KW-0812">Transmembrane</keyword>
<feature type="transmembrane region" description="Helical" evidence="5">
    <location>
        <begin position="454"/>
        <end position="473"/>
    </location>
</feature>
<evidence type="ECO:0000256" key="3">
    <source>
        <dbReference type="ARBA" id="ARBA00022989"/>
    </source>
</evidence>
<keyword evidence="3 5" id="KW-1133">Transmembrane helix</keyword>
<comment type="subcellular location">
    <subcellularLocation>
        <location evidence="1">Membrane</location>
        <topology evidence="1">Multi-pass membrane protein</topology>
    </subcellularLocation>
</comment>
<dbReference type="RefSeq" id="WP_145343428.1">
    <property type="nucleotide sequence ID" value="NZ_CP036261.1"/>
</dbReference>
<feature type="transmembrane region" description="Helical" evidence="5">
    <location>
        <begin position="302"/>
        <end position="322"/>
    </location>
</feature>
<dbReference type="PANTHER" id="PTHR37422:SF23">
    <property type="entry name" value="TEICHURONIC ACID BIOSYNTHESIS PROTEIN TUAE"/>
    <property type="match status" value="1"/>
</dbReference>
<keyword evidence="4 5" id="KW-0472">Membrane</keyword>
<dbReference type="EMBL" id="CP036261">
    <property type="protein sequence ID" value="QDS87224.1"/>
    <property type="molecule type" value="Genomic_DNA"/>
</dbReference>
<organism evidence="7 8">
    <name type="scientific">Rosistilla ulvae</name>
    <dbReference type="NCBI Taxonomy" id="1930277"/>
    <lineage>
        <taxon>Bacteria</taxon>
        <taxon>Pseudomonadati</taxon>
        <taxon>Planctomycetota</taxon>
        <taxon>Planctomycetia</taxon>
        <taxon>Pirellulales</taxon>
        <taxon>Pirellulaceae</taxon>
        <taxon>Rosistilla</taxon>
    </lineage>
</organism>
<dbReference type="InterPro" id="IPR051533">
    <property type="entry name" value="WaaL-like"/>
</dbReference>
<dbReference type="SUPFAM" id="SSF48452">
    <property type="entry name" value="TPR-like"/>
    <property type="match status" value="1"/>
</dbReference>
<feature type="transmembrane region" description="Helical" evidence="5">
    <location>
        <begin position="272"/>
        <end position="296"/>
    </location>
</feature>
<feature type="transmembrane region" description="Helical" evidence="5">
    <location>
        <begin position="182"/>
        <end position="200"/>
    </location>
</feature>
<dbReference type="GO" id="GO:0016020">
    <property type="term" value="C:membrane"/>
    <property type="evidence" value="ECO:0007669"/>
    <property type="project" value="UniProtKB-SubCell"/>
</dbReference>
<feature type="transmembrane region" description="Helical" evidence="5">
    <location>
        <begin position="51"/>
        <end position="71"/>
    </location>
</feature>
<accession>A0A517LX69</accession>